<dbReference type="SUPFAM" id="SSF52279">
    <property type="entry name" value="Beta-D-glucan exohydrolase, C-terminal domain"/>
    <property type="match status" value="1"/>
</dbReference>
<organism evidence="6 7">
    <name type="scientific">Parvularcula lutaonensis</name>
    <dbReference type="NCBI Taxonomy" id="491923"/>
    <lineage>
        <taxon>Bacteria</taxon>
        <taxon>Pseudomonadati</taxon>
        <taxon>Pseudomonadota</taxon>
        <taxon>Alphaproteobacteria</taxon>
        <taxon>Parvularculales</taxon>
        <taxon>Parvularculaceae</taxon>
        <taxon>Parvularcula</taxon>
    </lineage>
</organism>
<dbReference type="InterPro" id="IPR036881">
    <property type="entry name" value="Glyco_hydro_3_C_sf"/>
</dbReference>
<protein>
    <submittedName>
        <fullName evidence="6">Glycoside hydrolase family 3 N-terminal domain-containing protein</fullName>
    </submittedName>
</protein>
<keyword evidence="2" id="KW-0732">Signal</keyword>
<dbReference type="RefSeq" id="WP_229786146.1">
    <property type="nucleotide sequence ID" value="NZ_BMXU01000002.1"/>
</dbReference>
<dbReference type="InterPro" id="IPR041443">
    <property type="entry name" value="Exop_C"/>
</dbReference>
<dbReference type="InterPro" id="IPR051915">
    <property type="entry name" value="Cellulose_Degrad_GH3"/>
</dbReference>
<feature type="signal peptide" evidence="2">
    <location>
        <begin position="1"/>
        <end position="20"/>
    </location>
</feature>
<dbReference type="InterPro" id="IPR017853">
    <property type="entry name" value="GH"/>
</dbReference>
<dbReference type="Pfam" id="PF18559">
    <property type="entry name" value="Exop_C"/>
    <property type="match status" value="1"/>
</dbReference>
<feature type="domain" description="ExoP galactose-binding-like" evidence="5">
    <location>
        <begin position="693"/>
        <end position="822"/>
    </location>
</feature>
<evidence type="ECO:0000259" key="5">
    <source>
        <dbReference type="Pfam" id="PF18559"/>
    </source>
</evidence>
<dbReference type="PROSITE" id="PS51257">
    <property type="entry name" value="PROKAR_LIPOPROTEIN"/>
    <property type="match status" value="1"/>
</dbReference>
<feature type="domain" description="Glycoside hydrolase family 3 C-terminal" evidence="4">
    <location>
        <begin position="437"/>
        <end position="647"/>
    </location>
</feature>
<dbReference type="InterPro" id="IPR001764">
    <property type="entry name" value="Glyco_hydro_3_N"/>
</dbReference>
<name>A0ABV7MCF0_9PROT</name>
<sequence>MTNSARIPLRSTILVLMAYAAATGCTEKAALADEPAESSLATIHPERWPAVTPPSLDPEIEARVDEILARMTLEQKVGQVIQADSASVTPEDIKRYRLGSVLSGGNSAPGPLPYADTQTWLEAADAYYEASIDPEGVEIAIPIIWGIDAVHGHANLKGATVFPHNIGLGAANDPDLIEAIAAATAKELTVSGHDWTFAPTLAVPQNDRWGRTYEGFSEDPRIVASYGGRIVIGLQGTVGERGFMGPGKVIPSAKHFVGDGGTDDGIDQGDALITEEELRDIHAAGYVTAIEAGAQSVMASFSAWNGQRMHGQKALLTDVLKGQMGFNGFVVGDWNGHALIPGCSTTDCPQSLNAGLDMYMAPDSWRGLYESTLRHAKSSTIPMERLDDAVRRILRVKIASGLFEKPKPSERPFAGDTSILGSPEHKALARKAVRQSLVLLKNNGLVLPLDPGLTVLVVGDGADSISKASGGWTLSWQGGGFPNSEFPGGQSILDGIREVVTSAGGAVIHDPEGTSGADADVVIAVYGEDPYAEFQGDRPHVDFTPNGFDTGLLAELGRDGTPIVSVFLSGRPLWTNPEINASDAFVAAWLPGSQGGGVADLLFQTDPNYDFTGRLSFSWPALATDEEVNVTDPSSRPLFPVGYGLSYGQLTEFTKLSEESGLDDEVMAAKGEFFTRGEARQPWSLNTGSGFIGDLPYADDRVVVRAVDESAQEDSLAVSFREPETFSIRSSYPVDFSRESNGAMELVFSAKSMTGSERADVGMGCQDNGCEASLPLSLGSEWSEHRLALSCFAQRGVDMARLDRALIIKGQPGQEIAVGNIRVEADDNGQPDCGSS</sequence>
<feature type="domain" description="Glycoside hydrolase family 3 N-terminal" evidence="3">
    <location>
        <begin position="72"/>
        <end position="396"/>
    </location>
</feature>
<dbReference type="Gene3D" id="2.60.120.430">
    <property type="entry name" value="Galactose-binding lectin"/>
    <property type="match status" value="1"/>
</dbReference>
<evidence type="ECO:0000256" key="1">
    <source>
        <dbReference type="ARBA" id="ARBA00022801"/>
    </source>
</evidence>
<comment type="caution">
    <text evidence="6">The sequence shown here is derived from an EMBL/GenBank/DDBJ whole genome shotgun (WGS) entry which is preliminary data.</text>
</comment>
<dbReference type="PRINTS" id="PR00133">
    <property type="entry name" value="GLHYDRLASE3"/>
</dbReference>
<dbReference type="Proteomes" id="UP001595607">
    <property type="component" value="Unassembled WGS sequence"/>
</dbReference>
<proteinExistence type="predicted"/>
<dbReference type="InterPro" id="IPR002772">
    <property type="entry name" value="Glyco_hydro_3_C"/>
</dbReference>
<dbReference type="Gene3D" id="3.20.20.300">
    <property type="entry name" value="Glycoside hydrolase, family 3, N-terminal domain"/>
    <property type="match status" value="1"/>
</dbReference>
<feature type="chain" id="PRO_5046555899" evidence="2">
    <location>
        <begin position="21"/>
        <end position="836"/>
    </location>
</feature>
<dbReference type="InterPro" id="IPR036962">
    <property type="entry name" value="Glyco_hydro_3_N_sf"/>
</dbReference>
<keyword evidence="7" id="KW-1185">Reference proteome</keyword>
<evidence type="ECO:0000313" key="6">
    <source>
        <dbReference type="EMBL" id="MFC3302876.1"/>
    </source>
</evidence>
<dbReference type="EMBL" id="JBHRVA010000003">
    <property type="protein sequence ID" value="MFC3302876.1"/>
    <property type="molecule type" value="Genomic_DNA"/>
</dbReference>
<dbReference type="Gene3D" id="3.40.50.1700">
    <property type="entry name" value="Glycoside hydrolase family 3 C-terminal domain"/>
    <property type="match status" value="1"/>
</dbReference>
<dbReference type="Pfam" id="PF00933">
    <property type="entry name" value="Glyco_hydro_3"/>
    <property type="match status" value="1"/>
</dbReference>
<evidence type="ECO:0000259" key="4">
    <source>
        <dbReference type="Pfam" id="PF01915"/>
    </source>
</evidence>
<dbReference type="GO" id="GO:0016787">
    <property type="term" value="F:hydrolase activity"/>
    <property type="evidence" value="ECO:0007669"/>
    <property type="project" value="UniProtKB-KW"/>
</dbReference>
<gene>
    <name evidence="6" type="ORF">ACFONP_09040</name>
</gene>
<evidence type="ECO:0000256" key="2">
    <source>
        <dbReference type="SAM" id="SignalP"/>
    </source>
</evidence>
<dbReference type="Pfam" id="PF01915">
    <property type="entry name" value="Glyco_hydro_3_C"/>
    <property type="match status" value="1"/>
</dbReference>
<accession>A0ABV7MCF0</accession>
<keyword evidence="1 6" id="KW-0378">Hydrolase</keyword>
<evidence type="ECO:0000313" key="7">
    <source>
        <dbReference type="Proteomes" id="UP001595607"/>
    </source>
</evidence>
<dbReference type="PANTHER" id="PTHR30620">
    <property type="entry name" value="PERIPLASMIC BETA-GLUCOSIDASE-RELATED"/>
    <property type="match status" value="1"/>
</dbReference>
<dbReference type="SUPFAM" id="SSF51445">
    <property type="entry name" value="(Trans)glycosidases"/>
    <property type="match status" value="1"/>
</dbReference>
<evidence type="ECO:0000259" key="3">
    <source>
        <dbReference type="Pfam" id="PF00933"/>
    </source>
</evidence>
<dbReference type="PANTHER" id="PTHR30620:SF77">
    <property type="entry name" value="LYSOSOMAL BETA GLUCOSIDASE-LIKE"/>
    <property type="match status" value="1"/>
</dbReference>
<reference evidence="7" key="1">
    <citation type="journal article" date="2019" name="Int. J. Syst. Evol. Microbiol.">
        <title>The Global Catalogue of Microorganisms (GCM) 10K type strain sequencing project: providing services to taxonomists for standard genome sequencing and annotation.</title>
        <authorList>
            <consortium name="The Broad Institute Genomics Platform"/>
            <consortium name="The Broad Institute Genome Sequencing Center for Infectious Disease"/>
            <person name="Wu L."/>
            <person name="Ma J."/>
        </authorList>
    </citation>
    <scope>NUCLEOTIDE SEQUENCE [LARGE SCALE GENOMIC DNA]</scope>
    <source>
        <strain evidence="7">KCTC 22245</strain>
    </source>
</reference>